<name>A0A848MBI8_9GAMM</name>
<dbReference type="RefSeq" id="WP_169401304.1">
    <property type="nucleotide sequence ID" value="NZ_JAADJU010000001.1"/>
</dbReference>
<dbReference type="SUPFAM" id="SSF52317">
    <property type="entry name" value="Class I glutamine amidotransferase-like"/>
    <property type="match status" value="1"/>
</dbReference>
<dbReference type="InterPro" id="IPR002818">
    <property type="entry name" value="DJ-1/PfpI"/>
</dbReference>
<evidence type="ECO:0000256" key="2">
    <source>
        <dbReference type="ARBA" id="ARBA00023125"/>
    </source>
</evidence>
<dbReference type="InterPro" id="IPR018062">
    <property type="entry name" value="HTH_AraC-typ_CS"/>
</dbReference>
<feature type="domain" description="HTH araC/xylS-type" evidence="4">
    <location>
        <begin position="221"/>
        <end position="319"/>
    </location>
</feature>
<dbReference type="SMART" id="SM00342">
    <property type="entry name" value="HTH_ARAC"/>
    <property type="match status" value="1"/>
</dbReference>
<dbReference type="Pfam" id="PF12833">
    <property type="entry name" value="HTH_18"/>
    <property type="match status" value="1"/>
</dbReference>
<dbReference type="Gene3D" id="1.10.10.60">
    <property type="entry name" value="Homeodomain-like"/>
    <property type="match status" value="2"/>
</dbReference>
<keyword evidence="6" id="KW-1185">Reference proteome</keyword>
<dbReference type="Gene3D" id="3.40.50.880">
    <property type="match status" value="1"/>
</dbReference>
<protein>
    <submittedName>
        <fullName evidence="5">Transcriptional regulator FtrA</fullName>
    </submittedName>
</protein>
<dbReference type="AlphaFoldDB" id="A0A848MBI8"/>
<dbReference type="GO" id="GO:0043565">
    <property type="term" value="F:sequence-specific DNA binding"/>
    <property type="evidence" value="ECO:0007669"/>
    <property type="project" value="InterPro"/>
</dbReference>
<keyword evidence="1" id="KW-0805">Transcription regulation</keyword>
<accession>A0A848MBI8</accession>
<keyword evidence="3" id="KW-0804">Transcription</keyword>
<comment type="caution">
    <text evidence="5">The sequence shown here is derived from an EMBL/GenBank/DDBJ whole genome shotgun (WGS) entry which is preliminary data.</text>
</comment>
<proteinExistence type="predicted"/>
<dbReference type="PANTHER" id="PTHR43130:SF3">
    <property type="entry name" value="HTH-TYPE TRANSCRIPTIONAL REGULATOR RV1931C"/>
    <property type="match status" value="1"/>
</dbReference>
<dbReference type="SUPFAM" id="SSF46689">
    <property type="entry name" value="Homeodomain-like"/>
    <property type="match status" value="2"/>
</dbReference>
<dbReference type="Proteomes" id="UP000585363">
    <property type="component" value="Unassembled WGS sequence"/>
</dbReference>
<dbReference type="PROSITE" id="PS01124">
    <property type="entry name" value="HTH_ARAC_FAMILY_2"/>
    <property type="match status" value="1"/>
</dbReference>
<sequence>MPKLFPDNLSVVALAYDGLCTFEFSIAVEVFGLRRPEMGDNWYQFAVASVDPGELRASGGIRVLVDGGLELLEQAGTIIIPGWTHIDRPAPDNLILALQAAHVRGARILSICSGAFVLAQAGLLRGGRATTHWRYSEMLAARYPDISVVADVLYIDNGQVLTAAGSAAGIDLCLHLVRRDFGAAKANMVARRLVIPPHRDGGQAQFVERAVPSQYESARLGPLLDRLRRELPAEAPIAALAQSVGMSTRTFLRRFKDATGTTPARWLMAERLSKARGLLEESSLTIMRIAEVSGFGSTTNFRLYFRRQFATTPAQYRARFGQSE</sequence>
<dbReference type="InterPro" id="IPR018060">
    <property type="entry name" value="HTH_AraC"/>
</dbReference>
<dbReference type="InterPro" id="IPR029062">
    <property type="entry name" value="Class_I_gatase-like"/>
</dbReference>
<dbReference type="GO" id="GO:0003700">
    <property type="term" value="F:DNA-binding transcription factor activity"/>
    <property type="evidence" value="ECO:0007669"/>
    <property type="project" value="InterPro"/>
</dbReference>
<reference evidence="5 6" key="1">
    <citation type="submission" date="2020-01" db="EMBL/GenBank/DDBJ databases">
        <authorList>
            <person name="Lee S.D."/>
        </authorList>
    </citation>
    <scope>NUCLEOTIDE SEQUENCE [LARGE SCALE GENOMIC DNA]</scope>
    <source>
        <strain evidence="5 6">SAP-1</strain>
    </source>
</reference>
<dbReference type="InterPro" id="IPR009057">
    <property type="entry name" value="Homeodomain-like_sf"/>
</dbReference>
<evidence type="ECO:0000256" key="3">
    <source>
        <dbReference type="ARBA" id="ARBA00023163"/>
    </source>
</evidence>
<evidence type="ECO:0000313" key="6">
    <source>
        <dbReference type="Proteomes" id="UP000585363"/>
    </source>
</evidence>
<dbReference type="PROSITE" id="PS00041">
    <property type="entry name" value="HTH_ARAC_FAMILY_1"/>
    <property type="match status" value="1"/>
</dbReference>
<dbReference type="EMBL" id="JAADJU010000001">
    <property type="protein sequence ID" value="NMP25618.1"/>
    <property type="molecule type" value="Genomic_DNA"/>
</dbReference>
<gene>
    <name evidence="5" type="primary">ftrA</name>
    <name evidence="5" type="ORF">GW590_01805</name>
</gene>
<evidence type="ECO:0000259" key="4">
    <source>
        <dbReference type="PROSITE" id="PS01124"/>
    </source>
</evidence>
<keyword evidence="2" id="KW-0238">DNA-binding</keyword>
<dbReference type="Pfam" id="PF01965">
    <property type="entry name" value="DJ-1_PfpI"/>
    <property type="match status" value="1"/>
</dbReference>
<dbReference type="NCBIfam" id="NF006902">
    <property type="entry name" value="PRK09393.1"/>
    <property type="match status" value="1"/>
</dbReference>
<reference evidence="5 6" key="2">
    <citation type="submission" date="2020-06" db="EMBL/GenBank/DDBJ databases">
        <title>Polyphasic characterization of a Rahnella strain isolated from tree sap.</title>
        <authorList>
            <person name="Kim I.S."/>
        </authorList>
    </citation>
    <scope>NUCLEOTIDE SEQUENCE [LARGE SCALE GENOMIC DNA]</scope>
    <source>
        <strain evidence="5 6">SAP-1</strain>
    </source>
</reference>
<dbReference type="PANTHER" id="PTHR43130">
    <property type="entry name" value="ARAC-FAMILY TRANSCRIPTIONAL REGULATOR"/>
    <property type="match status" value="1"/>
</dbReference>
<evidence type="ECO:0000256" key="1">
    <source>
        <dbReference type="ARBA" id="ARBA00023015"/>
    </source>
</evidence>
<evidence type="ECO:0000313" key="5">
    <source>
        <dbReference type="EMBL" id="NMP25618.1"/>
    </source>
</evidence>
<organism evidence="5 6">
    <name type="scientific">Rouxiella aceris</name>
    <dbReference type="NCBI Taxonomy" id="2703884"/>
    <lineage>
        <taxon>Bacteria</taxon>
        <taxon>Pseudomonadati</taxon>
        <taxon>Pseudomonadota</taxon>
        <taxon>Gammaproteobacteria</taxon>
        <taxon>Enterobacterales</taxon>
        <taxon>Yersiniaceae</taxon>
        <taxon>Rouxiella</taxon>
    </lineage>
</organism>
<dbReference type="InterPro" id="IPR052158">
    <property type="entry name" value="INH-QAR"/>
</dbReference>
<dbReference type="CDD" id="cd03137">
    <property type="entry name" value="GATase1_AraC_1"/>
    <property type="match status" value="1"/>
</dbReference>